<proteinExistence type="predicted"/>
<organism evidence="2 3">
    <name type="scientific">Crassostrea virginica</name>
    <name type="common">Eastern oyster</name>
    <dbReference type="NCBI Taxonomy" id="6565"/>
    <lineage>
        <taxon>Eukaryota</taxon>
        <taxon>Metazoa</taxon>
        <taxon>Spiralia</taxon>
        <taxon>Lophotrochozoa</taxon>
        <taxon>Mollusca</taxon>
        <taxon>Bivalvia</taxon>
        <taxon>Autobranchia</taxon>
        <taxon>Pteriomorphia</taxon>
        <taxon>Ostreida</taxon>
        <taxon>Ostreoidea</taxon>
        <taxon>Ostreidae</taxon>
        <taxon>Crassostrea</taxon>
    </lineage>
</organism>
<dbReference type="KEGG" id="cvn:111117256"/>
<gene>
    <name evidence="3" type="primary">LOC111117256</name>
</gene>
<dbReference type="PROSITE" id="PS50041">
    <property type="entry name" value="C_TYPE_LECTIN_2"/>
    <property type="match status" value="1"/>
</dbReference>
<dbReference type="GeneID" id="111117256"/>
<dbReference type="Pfam" id="PF00059">
    <property type="entry name" value="Lectin_C"/>
    <property type="match status" value="1"/>
</dbReference>
<accession>A0A8B8CA72</accession>
<reference evidence="3" key="1">
    <citation type="submission" date="2025-08" db="UniProtKB">
        <authorList>
            <consortium name="RefSeq"/>
        </authorList>
    </citation>
    <scope>IDENTIFICATION</scope>
    <source>
        <tissue evidence="3">Whole sample</tissue>
    </source>
</reference>
<sequence>MYYHRPNGCDVGWSRFESHCYLYNETTVSWQDAKMFCESQGAYLLEVESQQEMDWVTEKLLKTDVCSDPRFCSTWSGGTKSGFLWQHSNSNLTYTNWEPSEPNGDGKCINIRHHGGWNDAICTKSFKFICEKALY</sequence>
<dbReference type="CDD" id="cd00037">
    <property type="entry name" value="CLECT"/>
    <property type="match status" value="1"/>
</dbReference>
<name>A0A8B8CA72_CRAVI</name>
<dbReference type="OrthoDB" id="7357196at2759"/>
<dbReference type="Proteomes" id="UP000694844">
    <property type="component" value="Chromosome 10"/>
</dbReference>
<dbReference type="AlphaFoldDB" id="A0A8B8CA72"/>
<feature type="domain" description="C-type lectin" evidence="1">
    <location>
        <begin position="16"/>
        <end position="131"/>
    </location>
</feature>
<keyword evidence="2" id="KW-1185">Reference proteome</keyword>
<dbReference type="SUPFAM" id="SSF56436">
    <property type="entry name" value="C-type lectin-like"/>
    <property type="match status" value="1"/>
</dbReference>
<dbReference type="RefSeq" id="XP_022312034.1">
    <property type="nucleotide sequence ID" value="XM_022456326.1"/>
</dbReference>
<dbReference type="InterPro" id="IPR050111">
    <property type="entry name" value="C-type_lectin/snaclec_domain"/>
</dbReference>
<dbReference type="InterPro" id="IPR001304">
    <property type="entry name" value="C-type_lectin-like"/>
</dbReference>
<evidence type="ECO:0000313" key="2">
    <source>
        <dbReference type="Proteomes" id="UP000694844"/>
    </source>
</evidence>
<dbReference type="Gene3D" id="3.10.100.10">
    <property type="entry name" value="Mannose-Binding Protein A, subunit A"/>
    <property type="match status" value="1"/>
</dbReference>
<dbReference type="SMART" id="SM00034">
    <property type="entry name" value="CLECT"/>
    <property type="match status" value="1"/>
</dbReference>
<protein>
    <submittedName>
        <fullName evidence="3">Perlucin-like protein</fullName>
    </submittedName>
</protein>
<evidence type="ECO:0000313" key="3">
    <source>
        <dbReference type="RefSeq" id="XP_022312034.1"/>
    </source>
</evidence>
<dbReference type="InterPro" id="IPR016187">
    <property type="entry name" value="CTDL_fold"/>
</dbReference>
<dbReference type="InterPro" id="IPR016186">
    <property type="entry name" value="C-type_lectin-like/link_sf"/>
</dbReference>
<dbReference type="PANTHER" id="PTHR22803">
    <property type="entry name" value="MANNOSE, PHOSPHOLIPASE, LECTIN RECEPTOR RELATED"/>
    <property type="match status" value="1"/>
</dbReference>
<evidence type="ECO:0000259" key="1">
    <source>
        <dbReference type="PROSITE" id="PS50041"/>
    </source>
</evidence>